<evidence type="ECO:0000313" key="9">
    <source>
        <dbReference type="Proteomes" id="UP000271162"/>
    </source>
</evidence>
<dbReference type="Pfam" id="PF01740">
    <property type="entry name" value="STAS"/>
    <property type="match status" value="1"/>
</dbReference>
<feature type="transmembrane region" description="Helical" evidence="6">
    <location>
        <begin position="275"/>
        <end position="293"/>
    </location>
</feature>
<dbReference type="AlphaFoldDB" id="A0A0N4YN87"/>
<reference evidence="10" key="1">
    <citation type="submission" date="2017-02" db="UniProtKB">
        <authorList>
            <consortium name="WormBaseParasite"/>
        </authorList>
    </citation>
    <scope>IDENTIFICATION</scope>
</reference>
<feature type="region of interest" description="Disordered" evidence="5">
    <location>
        <begin position="548"/>
        <end position="574"/>
    </location>
</feature>
<keyword evidence="2 6" id="KW-0812">Transmembrane</keyword>
<feature type="domain" description="STAS" evidence="7">
    <location>
        <begin position="400"/>
        <end position="543"/>
    </location>
</feature>
<feature type="transmembrane region" description="Helical" evidence="6">
    <location>
        <begin position="195"/>
        <end position="216"/>
    </location>
</feature>
<evidence type="ECO:0000256" key="1">
    <source>
        <dbReference type="ARBA" id="ARBA00004141"/>
    </source>
</evidence>
<name>A0A0N4YN87_NIPBR</name>
<dbReference type="EMBL" id="UYSL01023610">
    <property type="protein sequence ID" value="VDL82414.1"/>
    <property type="molecule type" value="Genomic_DNA"/>
</dbReference>
<feature type="transmembrane region" description="Helical" evidence="6">
    <location>
        <begin position="236"/>
        <end position="263"/>
    </location>
</feature>
<evidence type="ECO:0000256" key="6">
    <source>
        <dbReference type="SAM" id="Phobius"/>
    </source>
</evidence>
<sequence length="574" mass="63664">MNQEEFDRQFEYKMPHYKTSTCTKVARVTKKFWRPFTSPRNFAQTVVSFVPILGWLPRYQFKSHLLHDVVGGLTVGIMHVPQGSFAVVALMTGKAVLRLTGNPAGNSMQNCPEANDTLAAAFAPTQVQVASALTVLIGLIQVLVAALGLDFVTTYFSDELVAGFTTGAGFHVFVTQLKDVTGIRGLPRRQGLANLIMVILGTLISEFAHLGSNFNVVTVGLIPTGLPPPAVPHFELFPSLIVDAISIAVVVMAIHVSLAKILAKKYQYEIVTNQEFYAMGFTSVLSGFFPVFPHSCSLSRTMVSAGAGTSTQCVLASIIIAALLGMFRKFKQLVRLWKLSRIDFSIWVVAFVATVCADVMEGLAIAIVFALFTTVIREQWPRWHILGNISGTADFRDVERYQHIYFFNSVCVLRFDSPLLFTNVERFRRIVENVANDWDNLKCCGKIDKKQFISAGQLEKESEASLDKQKKYLIIDCSGFAYVDVMGVNSLKEIHEELRAKDICVYYAAAKAPVRELFEASGLYASVAKSNFYPTIYDAIAYAQMERKSTPEPASYENHSADMSDGPEETQTRH</sequence>
<keyword evidence="4 6" id="KW-0472">Membrane</keyword>
<keyword evidence="9" id="KW-1185">Reference proteome</keyword>
<feature type="transmembrane region" description="Helical" evidence="6">
    <location>
        <begin position="129"/>
        <end position="149"/>
    </location>
</feature>
<dbReference type="InterPro" id="IPR001902">
    <property type="entry name" value="SLC26A/SulP_fam"/>
</dbReference>
<evidence type="ECO:0000256" key="5">
    <source>
        <dbReference type="SAM" id="MobiDB-lite"/>
    </source>
</evidence>
<dbReference type="Gene3D" id="3.30.750.24">
    <property type="entry name" value="STAS domain"/>
    <property type="match status" value="1"/>
</dbReference>
<dbReference type="SUPFAM" id="SSF52091">
    <property type="entry name" value="SpoIIaa-like"/>
    <property type="match status" value="1"/>
</dbReference>
<evidence type="ECO:0000256" key="3">
    <source>
        <dbReference type="ARBA" id="ARBA00022989"/>
    </source>
</evidence>
<reference evidence="8 9" key="2">
    <citation type="submission" date="2018-11" db="EMBL/GenBank/DDBJ databases">
        <authorList>
            <consortium name="Pathogen Informatics"/>
        </authorList>
    </citation>
    <scope>NUCLEOTIDE SEQUENCE [LARGE SCALE GENOMIC DNA]</scope>
</reference>
<dbReference type="InterPro" id="IPR036513">
    <property type="entry name" value="STAS_dom_sf"/>
</dbReference>
<dbReference type="GO" id="GO:0055085">
    <property type="term" value="P:transmembrane transport"/>
    <property type="evidence" value="ECO:0007669"/>
    <property type="project" value="InterPro"/>
</dbReference>
<dbReference type="CDD" id="cd07042">
    <property type="entry name" value="STAS_SulP_like_sulfate_transporter"/>
    <property type="match status" value="1"/>
</dbReference>
<evidence type="ECO:0000313" key="8">
    <source>
        <dbReference type="EMBL" id="VDL82414.1"/>
    </source>
</evidence>
<gene>
    <name evidence="8" type="ORF">NBR_LOCUS18689</name>
</gene>
<evidence type="ECO:0000256" key="4">
    <source>
        <dbReference type="ARBA" id="ARBA00023136"/>
    </source>
</evidence>
<feature type="transmembrane region" description="Helical" evidence="6">
    <location>
        <begin position="305"/>
        <end position="325"/>
    </location>
</feature>
<organism evidence="10">
    <name type="scientific">Nippostrongylus brasiliensis</name>
    <name type="common">Rat hookworm</name>
    <dbReference type="NCBI Taxonomy" id="27835"/>
    <lineage>
        <taxon>Eukaryota</taxon>
        <taxon>Metazoa</taxon>
        <taxon>Ecdysozoa</taxon>
        <taxon>Nematoda</taxon>
        <taxon>Chromadorea</taxon>
        <taxon>Rhabditida</taxon>
        <taxon>Rhabditina</taxon>
        <taxon>Rhabditomorpha</taxon>
        <taxon>Strongyloidea</taxon>
        <taxon>Heligmosomidae</taxon>
        <taxon>Nippostrongylus</taxon>
    </lineage>
</organism>
<proteinExistence type="predicted"/>
<dbReference type="Pfam" id="PF00916">
    <property type="entry name" value="Sulfate_transp"/>
    <property type="match status" value="2"/>
</dbReference>
<comment type="subcellular location">
    <subcellularLocation>
        <location evidence="1">Membrane</location>
        <topology evidence="1">Multi-pass membrane protein</topology>
    </subcellularLocation>
</comment>
<dbReference type="InterPro" id="IPR011547">
    <property type="entry name" value="SLC26A/SulP_dom"/>
</dbReference>
<keyword evidence="3 6" id="KW-1133">Transmembrane helix</keyword>
<dbReference type="PANTHER" id="PTHR11814">
    <property type="entry name" value="SULFATE TRANSPORTER"/>
    <property type="match status" value="1"/>
</dbReference>
<dbReference type="InterPro" id="IPR002645">
    <property type="entry name" value="STAS_dom"/>
</dbReference>
<dbReference type="WBParaSite" id="NBR_0001868801-mRNA-1">
    <property type="protein sequence ID" value="NBR_0001868801-mRNA-1"/>
    <property type="gene ID" value="NBR_0001868801"/>
</dbReference>
<accession>A0A0N4YN87</accession>
<dbReference type="PROSITE" id="PS50801">
    <property type="entry name" value="STAS"/>
    <property type="match status" value="1"/>
</dbReference>
<evidence type="ECO:0000256" key="2">
    <source>
        <dbReference type="ARBA" id="ARBA00022692"/>
    </source>
</evidence>
<dbReference type="OMA" id="KWSEYFK"/>
<protein>
    <submittedName>
        <fullName evidence="10">STAS domain-containing protein</fullName>
    </submittedName>
</protein>
<evidence type="ECO:0000259" key="7">
    <source>
        <dbReference type="PROSITE" id="PS50801"/>
    </source>
</evidence>
<feature type="transmembrane region" description="Helical" evidence="6">
    <location>
        <begin position="346"/>
        <end position="372"/>
    </location>
</feature>
<evidence type="ECO:0000313" key="10">
    <source>
        <dbReference type="WBParaSite" id="NBR_0001868801-mRNA-1"/>
    </source>
</evidence>
<dbReference type="Proteomes" id="UP000271162">
    <property type="component" value="Unassembled WGS sequence"/>
</dbReference>
<dbReference type="STRING" id="27835.A0A0N4YN87"/>
<dbReference type="GO" id="GO:0016020">
    <property type="term" value="C:membrane"/>
    <property type="evidence" value="ECO:0007669"/>
    <property type="project" value="UniProtKB-SubCell"/>
</dbReference>